<evidence type="ECO:0000256" key="1">
    <source>
        <dbReference type="SAM" id="MobiDB-lite"/>
    </source>
</evidence>
<organism evidence="2">
    <name type="scientific">Ixodes scapularis</name>
    <name type="common">Black-legged tick</name>
    <name type="synonym">Deer tick</name>
    <dbReference type="NCBI Taxonomy" id="6945"/>
    <lineage>
        <taxon>Eukaryota</taxon>
        <taxon>Metazoa</taxon>
        <taxon>Ecdysozoa</taxon>
        <taxon>Arthropoda</taxon>
        <taxon>Chelicerata</taxon>
        <taxon>Arachnida</taxon>
        <taxon>Acari</taxon>
        <taxon>Parasitiformes</taxon>
        <taxon>Ixodida</taxon>
        <taxon>Ixodoidea</taxon>
        <taxon>Ixodidae</taxon>
        <taxon>Ixodinae</taxon>
        <taxon>Ixodes</taxon>
    </lineage>
</organism>
<protein>
    <submittedName>
        <fullName evidence="2">Uncharacterized protein</fullName>
    </submittedName>
</protein>
<proteinExistence type="predicted"/>
<feature type="region of interest" description="Disordered" evidence="1">
    <location>
        <begin position="40"/>
        <end position="62"/>
    </location>
</feature>
<reference evidence="2" key="1">
    <citation type="submission" date="2019-04" db="EMBL/GenBank/DDBJ databases">
        <title>An insight into the mialome of Ixodes scapularis.</title>
        <authorList>
            <person name="Ribeiro J.M."/>
            <person name="Mather T.N."/>
            <person name="Karim S."/>
        </authorList>
    </citation>
    <scope>NUCLEOTIDE SEQUENCE</scope>
</reference>
<evidence type="ECO:0000313" key="2">
    <source>
        <dbReference type="EMBL" id="MOY35894.1"/>
    </source>
</evidence>
<sequence>MRWTGSARWALPWWTSKSPTTAQIPRTATRFKIRRWGRQPARRPLPIRRTPPANWTRSSPLRPFAGSPWKTISDFQTFRAAVKTEES</sequence>
<name>A0A4D5RGB4_IXOSC</name>
<dbReference type="EMBL" id="GHJT01001923">
    <property type="protein sequence ID" value="MOY35894.1"/>
    <property type="molecule type" value="Transcribed_RNA"/>
</dbReference>
<accession>A0A4D5RGB4</accession>
<dbReference type="AlphaFoldDB" id="A0A4D5RGB4"/>